<proteinExistence type="predicted"/>
<sequence>MPVAKRGLVAPQNTFLENVIRRCNNTDLEQANEHLPSTADDFTDHQFVAIEAHFINLLDLCTLS</sequence>
<reference evidence="1 2" key="1">
    <citation type="submission" date="2013-11" db="EMBL/GenBank/DDBJ databases">
        <title>Draft genome of the bovine lungworm Dictyocaulus viviparus.</title>
        <authorList>
            <person name="Mitreva M."/>
        </authorList>
    </citation>
    <scope>NUCLEOTIDE SEQUENCE [LARGE SCALE GENOMIC DNA]</scope>
    <source>
        <strain evidence="1 2">HannoverDv2000</strain>
    </source>
</reference>
<dbReference type="Proteomes" id="UP000053766">
    <property type="component" value="Unassembled WGS sequence"/>
</dbReference>
<gene>
    <name evidence="1" type="ORF">DICVIV_08369</name>
</gene>
<keyword evidence="2" id="KW-1185">Reference proteome</keyword>
<name>A0A0D8XP71_DICVI</name>
<evidence type="ECO:0000313" key="1">
    <source>
        <dbReference type="EMBL" id="KJH45599.1"/>
    </source>
</evidence>
<accession>A0A0D8XP71</accession>
<dbReference type="EMBL" id="KN716399">
    <property type="protein sequence ID" value="KJH45599.1"/>
    <property type="molecule type" value="Genomic_DNA"/>
</dbReference>
<protein>
    <submittedName>
        <fullName evidence="1">Uncharacterized protein</fullName>
    </submittedName>
</protein>
<evidence type="ECO:0000313" key="2">
    <source>
        <dbReference type="Proteomes" id="UP000053766"/>
    </source>
</evidence>
<dbReference type="OrthoDB" id="10066955at2759"/>
<dbReference type="STRING" id="29172.A0A0D8XP71"/>
<dbReference type="AlphaFoldDB" id="A0A0D8XP71"/>
<reference evidence="2" key="2">
    <citation type="journal article" date="2016" name="Sci. Rep.">
        <title>Dictyocaulus viviparus genome, variome and transcriptome elucidate lungworm biology and support future intervention.</title>
        <authorList>
            <person name="McNulty S.N."/>
            <person name="Strube C."/>
            <person name="Rosa B.A."/>
            <person name="Martin J.C."/>
            <person name="Tyagi R."/>
            <person name="Choi Y.J."/>
            <person name="Wang Q."/>
            <person name="Hallsworth Pepin K."/>
            <person name="Zhang X."/>
            <person name="Ozersky P."/>
            <person name="Wilson R.K."/>
            <person name="Sternberg P.W."/>
            <person name="Gasser R.B."/>
            <person name="Mitreva M."/>
        </authorList>
    </citation>
    <scope>NUCLEOTIDE SEQUENCE [LARGE SCALE GENOMIC DNA]</scope>
    <source>
        <strain evidence="2">HannoverDv2000</strain>
    </source>
</reference>
<organism evidence="1 2">
    <name type="scientific">Dictyocaulus viviparus</name>
    <name type="common">Bovine lungworm</name>
    <dbReference type="NCBI Taxonomy" id="29172"/>
    <lineage>
        <taxon>Eukaryota</taxon>
        <taxon>Metazoa</taxon>
        <taxon>Ecdysozoa</taxon>
        <taxon>Nematoda</taxon>
        <taxon>Chromadorea</taxon>
        <taxon>Rhabditida</taxon>
        <taxon>Rhabditina</taxon>
        <taxon>Rhabditomorpha</taxon>
        <taxon>Strongyloidea</taxon>
        <taxon>Metastrongylidae</taxon>
        <taxon>Dictyocaulus</taxon>
    </lineage>
</organism>